<dbReference type="EMBL" id="GEDC01017445">
    <property type="protein sequence ID" value="JAS19853.1"/>
    <property type="molecule type" value="Transcribed_RNA"/>
</dbReference>
<gene>
    <name evidence="1" type="ORF">g.5312</name>
</gene>
<sequence length="178" mass="20551">LLVPHNYLDFIMMNFYIATALCIIRVTAKFDAADLAEINELSMDASIIAKGTVVSTISRNPLNIFNQLHVVLDYELNVFRKIIEVWDRQGHNKTEQKYRDVASCIEESKAFVNLDEQRKLDSLTSIRMALWKLYDVKSSLTSEGVRSIYSLKDAFLSMQNEGQFDNIKTFEDLNRPFK</sequence>
<feature type="non-terminal residue" evidence="1">
    <location>
        <position position="1"/>
    </location>
</feature>
<name>A0A1B6D2L7_9HEMI</name>
<dbReference type="AlphaFoldDB" id="A0A1B6D2L7"/>
<organism evidence="1">
    <name type="scientific">Clastoptera arizonana</name>
    <name type="common">Arizona spittle bug</name>
    <dbReference type="NCBI Taxonomy" id="38151"/>
    <lineage>
        <taxon>Eukaryota</taxon>
        <taxon>Metazoa</taxon>
        <taxon>Ecdysozoa</taxon>
        <taxon>Arthropoda</taxon>
        <taxon>Hexapoda</taxon>
        <taxon>Insecta</taxon>
        <taxon>Pterygota</taxon>
        <taxon>Neoptera</taxon>
        <taxon>Paraneoptera</taxon>
        <taxon>Hemiptera</taxon>
        <taxon>Auchenorrhyncha</taxon>
        <taxon>Cercopoidea</taxon>
        <taxon>Clastopteridae</taxon>
        <taxon>Clastoptera</taxon>
    </lineage>
</organism>
<evidence type="ECO:0000313" key="1">
    <source>
        <dbReference type="EMBL" id="JAS19853.1"/>
    </source>
</evidence>
<proteinExistence type="predicted"/>
<reference evidence="1" key="1">
    <citation type="submission" date="2015-12" db="EMBL/GenBank/DDBJ databases">
        <title>De novo transcriptome assembly of four potential Pierce s Disease insect vectors from Arizona vineyards.</title>
        <authorList>
            <person name="Tassone E.E."/>
        </authorList>
    </citation>
    <scope>NUCLEOTIDE SEQUENCE</scope>
</reference>
<protein>
    <submittedName>
        <fullName evidence="1">Uncharacterized protein</fullName>
    </submittedName>
</protein>
<accession>A0A1B6D2L7</accession>